<name>A0A7M1RS53_9CAUD</name>
<dbReference type="KEGG" id="vg:65130658"/>
<organism evidence="1 2">
    <name type="scientific">uncultured phage cr53_1</name>
    <dbReference type="NCBI Taxonomy" id="2772080"/>
    <lineage>
        <taxon>Viruses</taxon>
        <taxon>Duplodnaviria</taxon>
        <taxon>Heunggongvirae</taxon>
        <taxon>Uroviricota</taxon>
        <taxon>Caudoviricetes</taxon>
        <taxon>Crassvirales</taxon>
        <taxon>Suoliviridae</taxon>
        <taxon>Loutivirinae</taxon>
        <taxon>Blohavirus</taxon>
        <taxon>Blohavirus americanus</taxon>
    </lineage>
</organism>
<keyword evidence="2" id="KW-1185">Reference proteome</keyword>
<dbReference type="RefSeq" id="YP_010112193.1">
    <property type="nucleotide sequence ID" value="NC_055889.1"/>
</dbReference>
<accession>A0A7M1RS53</accession>
<sequence>MDKLTNIQIDGDKLTFKIETEVDLSSYSKEVYIDEVWNLKNILEDSPIHNISFSENITIDSDNNVTVTNDDILELDWNMKYVTLRCFTELEEIHFHGIYYNPSIVYMAEIRKLHTHCSTCLDDLTMQNIMLVVFKRLLLEYALASDYYRDALQLYVDICRLLEISIKPKCAASTCCNNAILTQKGDCFNTENDKCLHLEKERNSATLFSGICYSCSNNTCSTGNCSNGYCKL</sequence>
<evidence type="ECO:0000313" key="2">
    <source>
        <dbReference type="Proteomes" id="UP000593713"/>
    </source>
</evidence>
<evidence type="ECO:0000313" key="1">
    <source>
        <dbReference type="EMBL" id="QOR56741.1"/>
    </source>
</evidence>
<dbReference type="GeneID" id="65130658"/>
<dbReference type="EMBL" id="MT774396">
    <property type="protein sequence ID" value="QOR56741.1"/>
    <property type="molecule type" value="Genomic_DNA"/>
</dbReference>
<reference evidence="1 2" key="1">
    <citation type="submission" date="2020-07" db="EMBL/GenBank/DDBJ databases">
        <title>Taxonomic proposal: Crassvirales, a new order of highly abundant and diverse bacterial viruses.</title>
        <authorList>
            <person name="Shkoporov A.N."/>
            <person name="Stockdale S.R."/>
            <person name="Guerin E."/>
            <person name="Ross R.P."/>
            <person name="Hill C."/>
        </authorList>
    </citation>
    <scope>NUCLEOTIDE SEQUENCE [LARGE SCALE GENOMIC DNA]</scope>
</reference>
<protein>
    <submittedName>
        <fullName evidence="1">Uncharacterized protein</fullName>
    </submittedName>
</protein>
<dbReference type="Proteomes" id="UP000593713">
    <property type="component" value="Segment"/>
</dbReference>
<proteinExistence type="predicted"/>